<proteinExistence type="predicted"/>
<dbReference type="PANTHER" id="PTHR33734:SF22">
    <property type="entry name" value="MEMBRANE-BOUND LYTIC MUREIN TRANSGLYCOSYLASE D"/>
    <property type="match status" value="1"/>
</dbReference>
<dbReference type="CDD" id="cd00118">
    <property type="entry name" value="LysM"/>
    <property type="match status" value="2"/>
</dbReference>
<evidence type="ECO:0000313" key="5">
    <source>
        <dbReference type="Proteomes" id="UP000479293"/>
    </source>
</evidence>
<dbReference type="InterPro" id="IPR018392">
    <property type="entry name" value="LysM"/>
</dbReference>
<keyword evidence="2" id="KW-0472">Membrane</keyword>
<accession>A0A7C9FR06</accession>
<dbReference type="RefSeq" id="WP_152757306.1">
    <property type="nucleotide sequence ID" value="NZ_WHLY01000002.1"/>
</dbReference>
<evidence type="ECO:0000256" key="2">
    <source>
        <dbReference type="SAM" id="Phobius"/>
    </source>
</evidence>
<feature type="transmembrane region" description="Helical" evidence="2">
    <location>
        <begin position="20"/>
        <end position="40"/>
    </location>
</feature>
<evidence type="ECO:0000259" key="3">
    <source>
        <dbReference type="PROSITE" id="PS51782"/>
    </source>
</evidence>
<feature type="domain" description="LysM" evidence="3">
    <location>
        <begin position="120"/>
        <end position="166"/>
    </location>
</feature>
<dbReference type="AlphaFoldDB" id="A0A7C9FR06"/>
<dbReference type="InterPro" id="IPR036779">
    <property type="entry name" value="LysM_dom_sf"/>
</dbReference>
<dbReference type="Pfam" id="PF01476">
    <property type="entry name" value="LysM"/>
    <property type="match status" value="2"/>
</dbReference>
<protein>
    <submittedName>
        <fullName evidence="4">LysM peptidoglycan-binding domain-containing protein</fullName>
    </submittedName>
</protein>
<dbReference type="SMART" id="SM00257">
    <property type="entry name" value="LysM"/>
    <property type="match status" value="2"/>
</dbReference>
<dbReference type="PANTHER" id="PTHR33734">
    <property type="entry name" value="LYSM DOMAIN-CONTAINING GPI-ANCHORED PROTEIN 2"/>
    <property type="match status" value="1"/>
</dbReference>
<reference evidence="4 5" key="1">
    <citation type="submission" date="2019-10" db="EMBL/GenBank/DDBJ databases">
        <title>Draft Genome Sequence of Cytophagaceae sp. SJW1-29.</title>
        <authorList>
            <person name="Choi A."/>
        </authorList>
    </citation>
    <scope>NUCLEOTIDE SEQUENCE [LARGE SCALE GENOMIC DNA]</scope>
    <source>
        <strain evidence="4 5">SJW1-29</strain>
    </source>
</reference>
<organism evidence="4 5">
    <name type="scientific">Salmonirosea aquatica</name>
    <dbReference type="NCBI Taxonomy" id="2654236"/>
    <lineage>
        <taxon>Bacteria</taxon>
        <taxon>Pseudomonadati</taxon>
        <taxon>Bacteroidota</taxon>
        <taxon>Cytophagia</taxon>
        <taxon>Cytophagales</taxon>
        <taxon>Spirosomataceae</taxon>
        <taxon>Salmonirosea</taxon>
    </lineage>
</organism>
<comment type="caution">
    <text evidence="4">The sequence shown here is derived from an EMBL/GenBank/DDBJ whole genome shotgun (WGS) entry which is preliminary data.</text>
</comment>
<keyword evidence="2" id="KW-0812">Transmembrane</keyword>
<keyword evidence="5" id="KW-1185">Reference proteome</keyword>
<dbReference type="SUPFAM" id="SSF54106">
    <property type="entry name" value="LysM domain"/>
    <property type="match status" value="2"/>
</dbReference>
<feature type="region of interest" description="Disordered" evidence="1">
    <location>
        <begin position="59"/>
        <end position="112"/>
    </location>
</feature>
<evidence type="ECO:0000313" key="4">
    <source>
        <dbReference type="EMBL" id="MPR32672.1"/>
    </source>
</evidence>
<dbReference type="PROSITE" id="PS51782">
    <property type="entry name" value="LYSM"/>
    <property type="match status" value="1"/>
</dbReference>
<keyword evidence="2" id="KW-1133">Transmembrane helix</keyword>
<evidence type="ECO:0000256" key="1">
    <source>
        <dbReference type="SAM" id="MobiDB-lite"/>
    </source>
</evidence>
<name>A0A7C9FR06_9BACT</name>
<dbReference type="GO" id="GO:0008932">
    <property type="term" value="F:lytic endotransglycosylase activity"/>
    <property type="evidence" value="ECO:0007669"/>
    <property type="project" value="TreeGrafter"/>
</dbReference>
<dbReference type="Proteomes" id="UP000479293">
    <property type="component" value="Unassembled WGS sequence"/>
</dbReference>
<dbReference type="Gene3D" id="3.10.350.10">
    <property type="entry name" value="LysM domain"/>
    <property type="match status" value="2"/>
</dbReference>
<sequence>MQEEETPRKRNIRPKETSRLPLITLLTLLAIIVALFAVGWEYITDDVTGSEEVTDIVPDTTSKFIPPSVDTEPDLAEPERVEPAETSLPEDVGTPVAVQEPPAETPAPEKKTVDVGGTAITHTVRPGETFFGIANKYNLSTETLKALNPQLSNTTTDLKSGVTKLNVRVQAVHTVGPGDVLRVVAKKYGISLQLLMEANGKTRNYSERGEKLIIPFGKKK</sequence>
<dbReference type="EMBL" id="WHLY01000002">
    <property type="protein sequence ID" value="MPR32672.1"/>
    <property type="molecule type" value="Genomic_DNA"/>
</dbReference>
<gene>
    <name evidence="4" type="ORF">GBK04_04725</name>
</gene>